<keyword evidence="7" id="KW-1185">Reference proteome</keyword>
<comment type="caution">
    <text evidence="6">The sequence shown here is derived from an EMBL/GenBank/DDBJ whole genome shotgun (WGS) entry which is preliminary data.</text>
</comment>
<dbReference type="RefSeq" id="WP_345337278.1">
    <property type="nucleotide sequence ID" value="NZ_BAABJZ010000105.1"/>
</dbReference>
<name>A0ABP9FHM6_9GAMM</name>
<feature type="region of interest" description="Disordered" evidence="4">
    <location>
        <begin position="29"/>
        <end position="58"/>
    </location>
</feature>
<dbReference type="PROSITE" id="PS00875">
    <property type="entry name" value="T2SP_D"/>
    <property type="match status" value="1"/>
</dbReference>
<dbReference type="InterPro" id="IPR004846">
    <property type="entry name" value="T2SS/T3SS_dom"/>
</dbReference>
<dbReference type="InterPro" id="IPR011662">
    <property type="entry name" value="Secretin/TonB_short_N"/>
</dbReference>
<organism evidence="6 7">
    <name type="scientific">Ferrimonas pelagia</name>
    <dbReference type="NCBI Taxonomy" id="1177826"/>
    <lineage>
        <taxon>Bacteria</taxon>
        <taxon>Pseudomonadati</taxon>
        <taxon>Pseudomonadota</taxon>
        <taxon>Gammaproteobacteria</taxon>
        <taxon>Alteromonadales</taxon>
        <taxon>Ferrimonadaceae</taxon>
        <taxon>Ferrimonas</taxon>
    </lineage>
</organism>
<sequence>MGLNRGSWALGGLLGSLLVLGGCQNLPKDRPEPVSSQQALQQALSNPESALPPPLPDSVQAALRQPLAPAAVEPQGPMLDVAANGVDAQQFFAGLVKDSPYNIAVHPGVQGTISLNLRRVTLDDVLTTVRDIYGYDVRRQGQVLQIFPAGLRSETFPVDYLLMQRNGVSLTTVSSGRISDQDQNGGSSNRSSSESSGSMDSGGYSGSRSQQSGLSNGTFIETRTETHFWDQLETMLTGMIGQGDGRSVLALPQAGLVSVKAYPDELRQVEQFLQRAQKNLSRQVILEARILEVKLDDGYQQGINWSEVTGSIGNAGRVGVEFGTSAGSFGNEISQALGGLTGLSFSGTDFNAVVTLLDTQGDVDTLSSPRVTALNNQKAVIKVGTDEYFVTDISSTTVASTTPVTSPDVELTPFFSGIALDVTPQIGESGDVLLHVHPSVTDITEQTKVITALDTELSLPLAQSEIRESDTLVRARSGDVVVIGGMMKTLNQQLESRVPVLGQIPLLGELFTNRSNRTSKTELVILLRPVIVEPDTWQQQLQRSANTLDDWYSTEATH</sequence>
<dbReference type="InterPro" id="IPR004845">
    <property type="entry name" value="T2SS_GspD_CS"/>
</dbReference>
<proteinExistence type="predicted"/>
<keyword evidence="1" id="KW-0813">Transport</keyword>
<feature type="domain" description="Secretin/TonB short N-terminal" evidence="5">
    <location>
        <begin position="101"/>
        <end position="149"/>
    </location>
</feature>
<dbReference type="InterPro" id="IPR013358">
    <property type="entry name" value="Pilus_biogenesis_MshL"/>
</dbReference>
<evidence type="ECO:0000256" key="4">
    <source>
        <dbReference type="SAM" id="MobiDB-lite"/>
    </source>
</evidence>
<dbReference type="InterPro" id="IPR001775">
    <property type="entry name" value="GspD/PilQ"/>
</dbReference>
<dbReference type="PRINTS" id="PR00811">
    <property type="entry name" value="BCTERIALGSPD"/>
</dbReference>
<feature type="region of interest" description="Disordered" evidence="4">
    <location>
        <begin position="173"/>
        <end position="215"/>
    </location>
</feature>
<dbReference type="Proteomes" id="UP001499988">
    <property type="component" value="Unassembled WGS sequence"/>
</dbReference>
<keyword evidence="2" id="KW-0472">Membrane</keyword>
<dbReference type="Gene3D" id="3.30.1370.130">
    <property type="match status" value="1"/>
</dbReference>
<dbReference type="NCBIfam" id="TIGR02519">
    <property type="entry name" value="pilus_MshL"/>
    <property type="match status" value="1"/>
</dbReference>
<gene>
    <name evidence="6" type="primary">mshL</name>
    <name evidence="6" type="ORF">GCM10023333_40000</name>
</gene>
<dbReference type="PANTHER" id="PTHR30332">
    <property type="entry name" value="PROBABLE GENERAL SECRETION PATHWAY PROTEIN D"/>
    <property type="match status" value="1"/>
</dbReference>
<evidence type="ECO:0000313" key="7">
    <source>
        <dbReference type="Proteomes" id="UP001499988"/>
    </source>
</evidence>
<evidence type="ECO:0000256" key="3">
    <source>
        <dbReference type="ARBA" id="ARBA00023237"/>
    </source>
</evidence>
<keyword evidence="3" id="KW-0998">Cell outer membrane</keyword>
<dbReference type="PANTHER" id="PTHR30332:SF17">
    <property type="entry name" value="TYPE IV PILIATION SYSTEM PROTEIN DR_0774-RELATED"/>
    <property type="match status" value="1"/>
</dbReference>
<protein>
    <submittedName>
        <fullName evidence="6">Pilus (MSHA type) biogenesis protein MshL</fullName>
    </submittedName>
</protein>
<dbReference type="Pfam" id="PF07655">
    <property type="entry name" value="Secretin_N_2"/>
    <property type="match status" value="1"/>
</dbReference>
<evidence type="ECO:0000256" key="1">
    <source>
        <dbReference type="ARBA" id="ARBA00022448"/>
    </source>
</evidence>
<dbReference type="SMART" id="SM00965">
    <property type="entry name" value="STN"/>
    <property type="match status" value="1"/>
</dbReference>
<dbReference type="InterPro" id="IPR050810">
    <property type="entry name" value="Bact_Secretion_Sys_Channel"/>
</dbReference>
<reference evidence="7" key="1">
    <citation type="journal article" date="2019" name="Int. J. Syst. Evol. Microbiol.">
        <title>The Global Catalogue of Microorganisms (GCM) 10K type strain sequencing project: providing services to taxonomists for standard genome sequencing and annotation.</title>
        <authorList>
            <consortium name="The Broad Institute Genomics Platform"/>
            <consortium name="The Broad Institute Genome Sequencing Center for Infectious Disease"/>
            <person name="Wu L."/>
            <person name="Ma J."/>
        </authorList>
    </citation>
    <scope>NUCLEOTIDE SEQUENCE [LARGE SCALE GENOMIC DNA]</scope>
    <source>
        <strain evidence="7">JCM 18401</strain>
    </source>
</reference>
<dbReference type="EMBL" id="BAABJZ010000105">
    <property type="protein sequence ID" value="GAA4901922.1"/>
    <property type="molecule type" value="Genomic_DNA"/>
</dbReference>
<accession>A0ABP9FHM6</accession>
<dbReference type="Pfam" id="PF00263">
    <property type="entry name" value="Secretin"/>
    <property type="match status" value="1"/>
</dbReference>
<evidence type="ECO:0000256" key="2">
    <source>
        <dbReference type="ARBA" id="ARBA00023136"/>
    </source>
</evidence>
<evidence type="ECO:0000313" key="6">
    <source>
        <dbReference type="EMBL" id="GAA4901922.1"/>
    </source>
</evidence>
<feature type="compositionally biased region" description="Polar residues" evidence="4">
    <location>
        <begin position="173"/>
        <end position="184"/>
    </location>
</feature>
<dbReference type="InterPro" id="IPR011514">
    <property type="entry name" value="Secretin_N_2"/>
</dbReference>
<feature type="compositionally biased region" description="Low complexity" evidence="4">
    <location>
        <begin position="35"/>
        <end position="45"/>
    </location>
</feature>
<dbReference type="PROSITE" id="PS51257">
    <property type="entry name" value="PROKAR_LIPOPROTEIN"/>
    <property type="match status" value="1"/>
</dbReference>
<feature type="compositionally biased region" description="Low complexity" evidence="4">
    <location>
        <begin position="185"/>
        <end position="215"/>
    </location>
</feature>
<evidence type="ECO:0000259" key="5">
    <source>
        <dbReference type="SMART" id="SM00965"/>
    </source>
</evidence>